<dbReference type="AlphaFoldDB" id="A0A9N7NRL0"/>
<dbReference type="EMBL" id="CACSLK010030184">
    <property type="protein sequence ID" value="CAA0836578.1"/>
    <property type="molecule type" value="Genomic_DNA"/>
</dbReference>
<comment type="caution">
    <text evidence="2">The sequence shown here is derived from an EMBL/GenBank/DDBJ whole genome shotgun (WGS) entry which is preliminary data.</text>
</comment>
<reference evidence="2" key="1">
    <citation type="submission" date="2019-12" db="EMBL/GenBank/DDBJ databases">
        <authorList>
            <person name="Scholes J."/>
        </authorList>
    </citation>
    <scope>NUCLEOTIDE SEQUENCE</scope>
</reference>
<feature type="domain" description="Retrotransposon Copia-like N-terminal" evidence="1">
    <location>
        <begin position="32"/>
        <end position="76"/>
    </location>
</feature>
<evidence type="ECO:0000259" key="1">
    <source>
        <dbReference type="Pfam" id="PF14244"/>
    </source>
</evidence>
<dbReference type="Proteomes" id="UP001153555">
    <property type="component" value="Unassembled WGS sequence"/>
</dbReference>
<accession>A0A9N7NRL0</accession>
<dbReference type="PANTHER" id="PTHR37610:SF40">
    <property type="entry name" value="OS01G0909600 PROTEIN"/>
    <property type="match status" value="1"/>
</dbReference>
<organism evidence="2 3">
    <name type="scientific">Striga hermonthica</name>
    <name type="common">Purple witchweed</name>
    <name type="synonym">Buchnera hermonthica</name>
    <dbReference type="NCBI Taxonomy" id="68872"/>
    <lineage>
        <taxon>Eukaryota</taxon>
        <taxon>Viridiplantae</taxon>
        <taxon>Streptophyta</taxon>
        <taxon>Embryophyta</taxon>
        <taxon>Tracheophyta</taxon>
        <taxon>Spermatophyta</taxon>
        <taxon>Magnoliopsida</taxon>
        <taxon>eudicotyledons</taxon>
        <taxon>Gunneridae</taxon>
        <taxon>Pentapetalae</taxon>
        <taxon>asterids</taxon>
        <taxon>lamiids</taxon>
        <taxon>Lamiales</taxon>
        <taxon>Orobanchaceae</taxon>
        <taxon>Buchnereae</taxon>
        <taxon>Striga</taxon>
    </lineage>
</organism>
<sequence>MAAYRNEAWPLLNARAGNSSESNEDPLFLSTADNPGIQLVSHQLSGSNFLAWKRSMMIALGEKTKLGFINGSAAMPERNDVNFDKWKKVDWTVMSWILNSMTKEIADSFVYSESAKELWDEICQRFGEIISCKEILLV</sequence>
<proteinExistence type="predicted"/>
<dbReference type="InterPro" id="IPR029472">
    <property type="entry name" value="Copia-like_N"/>
</dbReference>
<protein>
    <recommendedName>
        <fullName evidence="1">Retrotransposon Copia-like N-terminal domain-containing protein</fullName>
    </recommendedName>
</protein>
<gene>
    <name evidence="2" type="ORF">SHERM_03649</name>
</gene>
<name>A0A9N7NRL0_STRHE</name>
<evidence type="ECO:0000313" key="2">
    <source>
        <dbReference type="EMBL" id="CAA0836578.1"/>
    </source>
</evidence>
<dbReference type="OrthoDB" id="913767at2759"/>
<dbReference type="PANTHER" id="PTHR37610">
    <property type="entry name" value="CCHC-TYPE DOMAIN-CONTAINING PROTEIN"/>
    <property type="match status" value="1"/>
</dbReference>
<keyword evidence="3" id="KW-1185">Reference proteome</keyword>
<dbReference type="Pfam" id="PF14244">
    <property type="entry name" value="Retrotran_gag_3"/>
    <property type="match status" value="1"/>
</dbReference>
<evidence type="ECO:0000313" key="3">
    <source>
        <dbReference type="Proteomes" id="UP001153555"/>
    </source>
</evidence>